<evidence type="ECO:0000256" key="15">
    <source>
        <dbReference type="ARBA" id="ARBA00044559"/>
    </source>
</evidence>
<dbReference type="CDD" id="cd18718">
    <property type="entry name" value="PIN_PRORP"/>
    <property type="match status" value="1"/>
</dbReference>
<evidence type="ECO:0000313" key="17">
    <source>
        <dbReference type="EMBL" id="JAV76135.1"/>
    </source>
</evidence>
<evidence type="ECO:0000256" key="9">
    <source>
        <dbReference type="ARBA" id="ARBA00022801"/>
    </source>
</evidence>
<keyword evidence="8" id="KW-0479">Metal-binding</keyword>
<comment type="subcellular location">
    <subcellularLocation>
        <location evidence="3">Mitochondrion</location>
    </subcellularLocation>
</comment>
<keyword evidence="13" id="KW-0496">Mitochondrion</keyword>
<dbReference type="Gene3D" id="3.40.50.11980">
    <property type="match status" value="1"/>
</dbReference>
<dbReference type="GO" id="GO:0030678">
    <property type="term" value="C:mitochondrial ribonuclease P complex"/>
    <property type="evidence" value="ECO:0007669"/>
    <property type="project" value="TreeGrafter"/>
</dbReference>
<name>A0A1Y1LVR5_PHOPY</name>
<dbReference type="AlphaFoldDB" id="A0A1Y1LVR5"/>
<protein>
    <recommendedName>
        <fullName evidence="14">Mitochondrial ribonuclease P catalytic subunit</fullName>
        <ecNumber evidence="5">3.1.26.5</ecNumber>
    </recommendedName>
    <alternativeName>
        <fullName evidence="15">Mitochondrial ribonuclease P protein 3</fullName>
    </alternativeName>
</protein>
<dbReference type="GO" id="GO:0001682">
    <property type="term" value="P:tRNA 5'-leader removal"/>
    <property type="evidence" value="ECO:0007669"/>
    <property type="project" value="TreeGrafter"/>
</dbReference>
<evidence type="ECO:0000256" key="13">
    <source>
        <dbReference type="ARBA" id="ARBA00023128"/>
    </source>
</evidence>
<reference evidence="17" key="1">
    <citation type="journal article" date="2016" name="Sci. Rep.">
        <title>Molecular characterization of firefly nuptial gifts: a multi-omics approach sheds light on postcopulatory sexual selection.</title>
        <authorList>
            <person name="Al-Wathiqui N."/>
            <person name="Fallon T.R."/>
            <person name="South A."/>
            <person name="Weng J.K."/>
            <person name="Lewis S.M."/>
        </authorList>
    </citation>
    <scope>NUCLEOTIDE SEQUENCE</scope>
</reference>
<dbReference type="Pfam" id="PF16953">
    <property type="entry name" value="PRORP"/>
    <property type="match status" value="1"/>
</dbReference>
<dbReference type="InterPro" id="IPR031595">
    <property type="entry name" value="PRORP_C"/>
</dbReference>
<proteinExistence type="inferred from homology"/>
<evidence type="ECO:0000256" key="5">
    <source>
        <dbReference type="ARBA" id="ARBA00012179"/>
    </source>
</evidence>
<dbReference type="GO" id="GO:0097745">
    <property type="term" value="P:mitochondrial tRNA 5'-end processing"/>
    <property type="evidence" value="ECO:0007669"/>
    <property type="project" value="TreeGrafter"/>
</dbReference>
<evidence type="ECO:0000256" key="7">
    <source>
        <dbReference type="ARBA" id="ARBA00022722"/>
    </source>
</evidence>
<organism evidence="17">
    <name type="scientific">Photinus pyralis</name>
    <name type="common">Common eastern firefly</name>
    <name type="synonym">Lampyris pyralis</name>
    <dbReference type="NCBI Taxonomy" id="7054"/>
    <lineage>
        <taxon>Eukaryota</taxon>
        <taxon>Metazoa</taxon>
        <taxon>Ecdysozoa</taxon>
        <taxon>Arthropoda</taxon>
        <taxon>Hexapoda</taxon>
        <taxon>Insecta</taxon>
        <taxon>Pterygota</taxon>
        <taxon>Neoptera</taxon>
        <taxon>Endopterygota</taxon>
        <taxon>Coleoptera</taxon>
        <taxon>Polyphaga</taxon>
        <taxon>Elateriformia</taxon>
        <taxon>Elateroidea</taxon>
        <taxon>Lampyridae</taxon>
        <taxon>Lampyrinae</taxon>
        <taxon>Photinus</taxon>
    </lineage>
</organism>
<dbReference type="EMBL" id="GEZM01049064">
    <property type="protein sequence ID" value="JAV76135.1"/>
    <property type="molecule type" value="Transcribed_RNA"/>
</dbReference>
<comment type="catalytic activity">
    <reaction evidence="1">
        <text>Endonucleolytic cleavage of RNA, removing 5'-extranucleotides from tRNA precursor.</text>
        <dbReference type="EC" id="3.1.26.5"/>
    </reaction>
</comment>
<dbReference type="InterPro" id="IPR033495">
    <property type="entry name" value="MRPP3_PIN_dom"/>
</dbReference>
<dbReference type="InterPro" id="IPR011990">
    <property type="entry name" value="TPR-like_helical_dom_sf"/>
</dbReference>
<comment type="cofactor">
    <cofactor evidence="2">
        <name>Mg(2+)</name>
        <dbReference type="ChEBI" id="CHEBI:18420"/>
    </cofactor>
</comment>
<evidence type="ECO:0000256" key="12">
    <source>
        <dbReference type="ARBA" id="ARBA00022946"/>
    </source>
</evidence>
<keyword evidence="11" id="KW-0460">Magnesium</keyword>
<evidence type="ECO:0000256" key="4">
    <source>
        <dbReference type="ARBA" id="ARBA00007626"/>
    </source>
</evidence>
<evidence type="ECO:0000256" key="8">
    <source>
        <dbReference type="ARBA" id="ARBA00022723"/>
    </source>
</evidence>
<dbReference type="PANTHER" id="PTHR13547">
    <property type="match status" value="1"/>
</dbReference>
<evidence type="ECO:0000256" key="11">
    <source>
        <dbReference type="ARBA" id="ARBA00022842"/>
    </source>
</evidence>
<dbReference type="GO" id="GO:0046872">
    <property type="term" value="F:metal ion binding"/>
    <property type="evidence" value="ECO:0007669"/>
    <property type="project" value="UniProtKB-KW"/>
</dbReference>
<keyword evidence="10" id="KW-0862">Zinc</keyword>
<sequence length="521" mass="59933">MNINVLRSFEKTIFNLCNIYRFTCVRSSTNASIRHPKIEKENKSLTEDFVPNTILNKRIKTAHDWEDVRHKLLTSSKQISQKTIDSIILSVCISAKNYDLGFAYIDFLKQQKVNLGLATVGKYFKLFYLANCGNAAIRNEDEIYSLYKSMRTQFKVFDAVSCENIIHALSITRYWRECLQLLDEMRITCDPNRPTYSVIAAACFRNGAEDLGWQFLNESANSGNPPLSLAYLAYIDAYEHNEPLKRMEVLFSFFRQYEIECDIQVANRLIGLYQNLNLNAKRTSFYNSARCKNCRTTLRKSELTESEFEALKGAIFKNVIVGSNVFYKSTPAELEQFKQFTANMKSYDVVIDGLNVAYTVGTKQSPHVLSFFVKSVVKHFVDQNKTVLLLGRTHMNTWPKSNWAYVTEHCDTFLTQSLSQDDPYLLYCALHCGVNTIIVSRDLMRGHVFKLADVKLKTSFNRWLVQNQYQLLYVNSQGKVNFKYPLPYTRSAQMSNGIWHLPLADDGGNSNMWMCLTSKAS</sequence>
<evidence type="ECO:0000256" key="10">
    <source>
        <dbReference type="ARBA" id="ARBA00022833"/>
    </source>
</evidence>
<dbReference type="EC" id="3.1.26.5" evidence="5"/>
<dbReference type="Gene3D" id="1.25.40.10">
    <property type="entry name" value="Tetratricopeptide repeat domain"/>
    <property type="match status" value="1"/>
</dbReference>
<evidence type="ECO:0000256" key="1">
    <source>
        <dbReference type="ARBA" id="ARBA00000928"/>
    </source>
</evidence>
<evidence type="ECO:0000256" key="6">
    <source>
        <dbReference type="ARBA" id="ARBA00022694"/>
    </source>
</evidence>
<evidence type="ECO:0000256" key="2">
    <source>
        <dbReference type="ARBA" id="ARBA00001946"/>
    </source>
</evidence>
<keyword evidence="9" id="KW-0378">Hydrolase</keyword>
<evidence type="ECO:0000256" key="14">
    <source>
        <dbReference type="ARBA" id="ARBA00044536"/>
    </source>
</evidence>
<comment type="similarity">
    <text evidence="4">Belongs to the PPR family. P subfamily.</text>
</comment>
<dbReference type="PANTHER" id="PTHR13547:SF1">
    <property type="entry name" value="MITOCHONDRIAL RIBONUCLEASE P CATALYTIC SUBUNIT"/>
    <property type="match status" value="1"/>
</dbReference>
<keyword evidence="12" id="KW-0809">Transit peptide</keyword>
<keyword evidence="7" id="KW-0540">Nuclease</keyword>
<dbReference type="GO" id="GO:0004526">
    <property type="term" value="F:ribonuclease P activity"/>
    <property type="evidence" value="ECO:0007669"/>
    <property type="project" value="UniProtKB-EC"/>
</dbReference>
<keyword evidence="6" id="KW-0819">tRNA processing</keyword>
<accession>A0A1Y1LVR5</accession>
<evidence type="ECO:0000256" key="3">
    <source>
        <dbReference type="ARBA" id="ARBA00004173"/>
    </source>
</evidence>
<feature type="domain" description="PRORP" evidence="16">
    <location>
        <begin position="288"/>
        <end position="507"/>
    </location>
</feature>
<evidence type="ECO:0000259" key="16">
    <source>
        <dbReference type="Pfam" id="PF16953"/>
    </source>
</evidence>